<proteinExistence type="predicted"/>
<keyword evidence="2" id="KW-1185">Reference proteome</keyword>
<evidence type="ECO:0000313" key="1">
    <source>
        <dbReference type="EMBL" id="CRL07965.1"/>
    </source>
</evidence>
<evidence type="ECO:0000313" key="2">
    <source>
        <dbReference type="Proteomes" id="UP000183832"/>
    </source>
</evidence>
<accession>A0A1J1J6C8</accession>
<dbReference type="Proteomes" id="UP000183832">
    <property type="component" value="Unassembled WGS sequence"/>
</dbReference>
<reference evidence="1 2" key="1">
    <citation type="submission" date="2015-04" db="EMBL/GenBank/DDBJ databases">
        <authorList>
            <person name="Syromyatnikov M.Y."/>
            <person name="Popov V.N."/>
        </authorList>
    </citation>
    <scope>NUCLEOTIDE SEQUENCE [LARGE SCALE GENOMIC DNA]</scope>
</reference>
<organism evidence="1 2">
    <name type="scientific">Clunio marinus</name>
    <dbReference type="NCBI Taxonomy" id="568069"/>
    <lineage>
        <taxon>Eukaryota</taxon>
        <taxon>Metazoa</taxon>
        <taxon>Ecdysozoa</taxon>
        <taxon>Arthropoda</taxon>
        <taxon>Hexapoda</taxon>
        <taxon>Insecta</taxon>
        <taxon>Pterygota</taxon>
        <taxon>Neoptera</taxon>
        <taxon>Endopterygota</taxon>
        <taxon>Diptera</taxon>
        <taxon>Nematocera</taxon>
        <taxon>Chironomoidea</taxon>
        <taxon>Chironomidae</taxon>
        <taxon>Clunio</taxon>
    </lineage>
</organism>
<sequence length="65" mass="7628">MKPEIMIKHKDEKHSFFSKKLNESKLLGSIGYTQEIQSKISEQLCIEEKINNHEKLITEVKNNNL</sequence>
<dbReference type="EMBL" id="CVRI01000074">
    <property type="protein sequence ID" value="CRL07965.1"/>
    <property type="molecule type" value="Genomic_DNA"/>
</dbReference>
<gene>
    <name evidence="1" type="ORF">CLUMA_CG021190</name>
</gene>
<protein>
    <submittedName>
        <fullName evidence="1">CLUMA_CG021190, isoform A</fullName>
    </submittedName>
</protein>
<dbReference type="AlphaFoldDB" id="A0A1J1J6C8"/>
<name>A0A1J1J6C8_9DIPT</name>